<dbReference type="PROSITE" id="PS51257">
    <property type="entry name" value="PROKAR_LIPOPROTEIN"/>
    <property type="match status" value="1"/>
</dbReference>
<evidence type="ECO:0000313" key="3">
    <source>
        <dbReference type="EMBL" id="MBZ6067688.1"/>
    </source>
</evidence>
<dbReference type="EMBL" id="JAIRBT010000025">
    <property type="protein sequence ID" value="MBZ6067688.1"/>
    <property type="molecule type" value="Genomic_DNA"/>
</dbReference>
<feature type="signal peptide" evidence="1">
    <location>
        <begin position="1"/>
        <end position="24"/>
    </location>
</feature>
<reference evidence="4" key="1">
    <citation type="submission" date="2015-10" db="EMBL/GenBank/DDBJ databases">
        <title>Complete Genome Sequence of Aeromonas schubertii strain WL1483.</title>
        <authorList>
            <person name="Liu L."/>
        </authorList>
    </citation>
    <scope>NUCLEOTIDE SEQUENCE [LARGE SCALE GENOMIC DNA]</scope>
    <source>
        <strain evidence="4">WL1483</strain>
    </source>
</reference>
<dbReference type="STRING" id="652.WL1483_251"/>
<reference evidence="3 5" key="3">
    <citation type="submission" date="2021-09" db="EMBL/GenBank/DDBJ databases">
        <title>Aeromonas schubertii isolated from Asian sea bass.</title>
        <authorList>
            <person name="Pinpimai K."/>
        </authorList>
    </citation>
    <scope>NUCLEOTIDE SEQUENCE [LARGE SCALE GENOMIC DNA]</scope>
    <source>
        <strain evidence="3 5">CHULA2021a</strain>
    </source>
</reference>
<evidence type="ECO:0000256" key="1">
    <source>
        <dbReference type="SAM" id="SignalP"/>
    </source>
</evidence>
<sequence>MKKSLILMGALLLGGCATSWPETAYINPQIIPANQQYYSGNSITLEGVDRREAAYVISVKKREKAPVLVNAYAPLGQVLADKLSEGLRSQGLNVGGIGSTHLQLEVLQAAVNVEEKTFTYVTKSRVSLKATADFQGNRVSKQFNATSSKEGPGEPDMSDLESTLNQQLGNLLQQILADQQLRSYLKGQPG</sequence>
<dbReference type="RefSeq" id="WP_050665814.1">
    <property type="nucleotide sequence ID" value="NZ_CDDB01000037.1"/>
</dbReference>
<dbReference type="EMBL" id="CP013067">
    <property type="protein sequence ID" value="ALP39670.1"/>
    <property type="molecule type" value="Genomic_DNA"/>
</dbReference>
<keyword evidence="5" id="KW-1185">Reference proteome</keyword>
<organism evidence="2 4">
    <name type="scientific">Aeromonas schubertii</name>
    <dbReference type="NCBI Taxonomy" id="652"/>
    <lineage>
        <taxon>Bacteria</taxon>
        <taxon>Pseudomonadati</taxon>
        <taxon>Pseudomonadota</taxon>
        <taxon>Gammaproteobacteria</taxon>
        <taxon>Aeromonadales</taxon>
        <taxon>Aeromonadaceae</taxon>
        <taxon>Aeromonas</taxon>
    </lineage>
</organism>
<evidence type="ECO:0000313" key="5">
    <source>
        <dbReference type="Proteomes" id="UP000774958"/>
    </source>
</evidence>
<protein>
    <submittedName>
        <fullName evidence="2 3">Lipoprotein</fullName>
    </submittedName>
</protein>
<feature type="chain" id="PRO_5015044390" evidence="1">
    <location>
        <begin position="25"/>
        <end position="190"/>
    </location>
</feature>
<keyword evidence="2" id="KW-0449">Lipoprotein</keyword>
<dbReference type="OrthoDB" id="5591924at2"/>
<dbReference type="KEGG" id="asr:WL1483_251"/>
<dbReference type="Pfam" id="PF03923">
    <property type="entry name" value="Lipoprotein_16"/>
    <property type="match status" value="1"/>
</dbReference>
<dbReference type="AlphaFoldDB" id="A0A0S2SDA3"/>
<accession>A0A0S2SDA3</accession>
<evidence type="ECO:0000313" key="4">
    <source>
        <dbReference type="Proteomes" id="UP000058114"/>
    </source>
</evidence>
<keyword evidence="1" id="KW-0732">Signal</keyword>
<name>A0A0S2SDA3_9GAMM</name>
<proteinExistence type="predicted"/>
<dbReference type="Proteomes" id="UP000058114">
    <property type="component" value="Chromosome"/>
</dbReference>
<dbReference type="InterPro" id="IPR005619">
    <property type="entry name" value="Uncharacterised_YajG"/>
</dbReference>
<evidence type="ECO:0000313" key="2">
    <source>
        <dbReference type="EMBL" id="ALP39670.1"/>
    </source>
</evidence>
<dbReference type="PATRIC" id="fig|652.5.peg.1082"/>
<dbReference type="Proteomes" id="UP000774958">
    <property type="component" value="Unassembled WGS sequence"/>
</dbReference>
<reference evidence="2 4" key="2">
    <citation type="journal article" date="2016" name="Genome Announc.">
        <title>Complete Genome Sequence of the Highly Virulent Aeromonas schubertii Strain WL1483, Isolated from Diseased Snakehead Fish (Channa argus) in China.</title>
        <authorList>
            <person name="Liu L."/>
            <person name="Li N."/>
            <person name="Zhang D."/>
            <person name="Fu X."/>
            <person name="Shi C."/>
            <person name="Lin Q."/>
            <person name="Hao G."/>
        </authorList>
    </citation>
    <scope>NUCLEOTIDE SEQUENCE [LARGE SCALE GENOMIC DNA]</scope>
    <source>
        <strain evidence="2 4">WL1483</strain>
    </source>
</reference>
<gene>
    <name evidence="3" type="ORF">LA374_15940</name>
    <name evidence="2" type="ORF">WL1483_251</name>
</gene>